<protein>
    <submittedName>
        <fullName evidence="3">Glutathione S-transferase family protein</fullName>
    </submittedName>
</protein>
<dbReference type="InterPro" id="IPR010987">
    <property type="entry name" value="Glutathione-S-Trfase_C-like"/>
</dbReference>
<dbReference type="InterPro" id="IPR040079">
    <property type="entry name" value="Glutathione_S-Trfase"/>
</dbReference>
<dbReference type="PROSITE" id="PS50405">
    <property type="entry name" value="GST_CTER"/>
    <property type="match status" value="1"/>
</dbReference>
<evidence type="ECO:0000313" key="3">
    <source>
        <dbReference type="EMBL" id="MFC2925747.1"/>
    </source>
</evidence>
<dbReference type="Proteomes" id="UP001595379">
    <property type="component" value="Unassembled WGS sequence"/>
</dbReference>
<dbReference type="InterPro" id="IPR004045">
    <property type="entry name" value="Glutathione_S-Trfase_N"/>
</dbReference>
<dbReference type="CDD" id="cd00570">
    <property type="entry name" value="GST_N_family"/>
    <property type="match status" value="1"/>
</dbReference>
<dbReference type="PANTHER" id="PTHR44051:SF8">
    <property type="entry name" value="GLUTATHIONE S-TRANSFERASE GSTA"/>
    <property type="match status" value="1"/>
</dbReference>
<dbReference type="PROSITE" id="PS50404">
    <property type="entry name" value="GST_NTER"/>
    <property type="match status" value="1"/>
</dbReference>
<dbReference type="InterPro" id="IPR036282">
    <property type="entry name" value="Glutathione-S-Trfase_C_sf"/>
</dbReference>
<dbReference type="CDD" id="cd00299">
    <property type="entry name" value="GST_C_family"/>
    <property type="match status" value="1"/>
</dbReference>
<evidence type="ECO:0000259" key="2">
    <source>
        <dbReference type="PROSITE" id="PS50405"/>
    </source>
</evidence>
<dbReference type="InterPro" id="IPR036249">
    <property type="entry name" value="Thioredoxin-like_sf"/>
</dbReference>
<sequence length="228" mass="25540">MALMRILHHWPLDPFSREIRLALAEKALEFETRIEKVWSRPEPLLALNPAGTLPVLIDDGAGVRLTVCEAGPIAEYLEEAYPATPLLPKNPAERAEARRIANWFARKYDGEVNAYLLHEKLEKGAQGLGAPDPKALRAGRDHLKWHLEYLAGLLENRDGLAGPRYCLADISAAAHLSCADYLGDVPWDQFEPARTWYARIKCRPAFRAILADRLPGLDPASHYADLDF</sequence>
<feature type="domain" description="GST C-terminal" evidence="2">
    <location>
        <begin position="90"/>
        <end position="223"/>
    </location>
</feature>
<keyword evidence="4" id="KW-1185">Reference proteome</keyword>
<dbReference type="SFLD" id="SFLDS00019">
    <property type="entry name" value="Glutathione_Transferase_(cytos"/>
    <property type="match status" value="1"/>
</dbReference>
<dbReference type="RefSeq" id="WP_343165507.1">
    <property type="nucleotide sequence ID" value="NZ_JBHRSV010000008.1"/>
</dbReference>
<organism evidence="3 4">
    <name type="scientific">Hyphobacterium vulgare</name>
    <dbReference type="NCBI Taxonomy" id="1736751"/>
    <lineage>
        <taxon>Bacteria</taxon>
        <taxon>Pseudomonadati</taxon>
        <taxon>Pseudomonadota</taxon>
        <taxon>Alphaproteobacteria</taxon>
        <taxon>Maricaulales</taxon>
        <taxon>Maricaulaceae</taxon>
        <taxon>Hyphobacterium</taxon>
    </lineage>
</organism>
<proteinExistence type="predicted"/>
<dbReference type="SFLD" id="SFLDG00358">
    <property type="entry name" value="Main_(cytGST)"/>
    <property type="match status" value="1"/>
</dbReference>
<evidence type="ECO:0000259" key="1">
    <source>
        <dbReference type="PROSITE" id="PS50404"/>
    </source>
</evidence>
<comment type="caution">
    <text evidence="3">The sequence shown here is derived from an EMBL/GenBank/DDBJ whole genome shotgun (WGS) entry which is preliminary data.</text>
</comment>
<reference evidence="4" key="1">
    <citation type="journal article" date="2019" name="Int. J. Syst. Evol. Microbiol.">
        <title>The Global Catalogue of Microorganisms (GCM) 10K type strain sequencing project: providing services to taxonomists for standard genome sequencing and annotation.</title>
        <authorList>
            <consortium name="The Broad Institute Genomics Platform"/>
            <consortium name="The Broad Institute Genome Sequencing Center for Infectious Disease"/>
            <person name="Wu L."/>
            <person name="Ma J."/>
        </authorList>
    </citation>
    <scope>NUCLEOTIDE SEQUENCE [LARGE SCALE GENOMIC DNA]</scope>
    <source>
        <strain evidence="4">KCTC 52487</strain>
    </source>
</reference>
<dbReference type="Gene3D" id="1.20.1050.10">
    <property type="match status" value="1"/>
</dbReference>
<gene>
    <name evidence="3" type="ORF">ACFOOR_06480</name>
</gene>
<dbReference type="EMBL" id="JBHRSV010000008">
    <property type="protein sequence ID" value="MFC2925747.1"/>
    <property type="molecule type" value="Genomic_DNA"/>
</dbReference>
<dbReference type="Gene3D" id="3.40.30.10">
    <property type="entry name" value="Glutaredoxin"/>
    <property type="match status" value="1"/>
</dbReference>
<feature type="domain" description="GST N-terminal" evidence="1">
    <location>
        <begin position="3"/>
        <end position="85"/>
    </location>
</feature>
<dbReference type="SUPFAM" id="SSF47616">
    <property type="entry name" value="GST C-terminal domain-like"/>
    <property type="match status" value="1"/>
</dbReference>
<dbReference type="SUPFAM" id="SSF52833">
    <property type="entry name" value="Thioredoxin-like"/>
    <property type="match status" value="1"/>
</dbReference>
<name>A0ABV6ZWH8_9PROT</name>
<dbReference type="Pfam" id="PF13417">
    <property type="entry name" value="GST_N_3"/>
    <property type="match status" value="1"/>
</dbReference>
<evidence type="ECO:0000313" key="4">
    <source>
        <dbReference type="Proteomes" id="UP001595379"/>
    </source>
</evidence>
<dbReference type="PANTHER" id="PTHR44051">
    <property type="entry name" value="GLUTATHIONE S-TRANSFERASE-RELATED"/>
    <property type="match status" value="1"/>
</dbReference>
<accession>A0ABV6ZWH8</accession>